<keyword evidence="1" id="KW-0614">Plasmid</keyword>
<dbReference type="Proteomes" id="UP000006103">
    <property type="component" value="Plasmid PBr_lp17"/>
</dbReference>
<sequence>MKSFHPKNFLVFSFLFFLLSLSHLIDILFSLGSALKIISILSI</sequence>
<name>B8F1Q0_BORGR</name>
<organism evidence="1 2">
    <name type="scientific">Borreliella garinii PBr</name>
    <dbReference type="NCBI Taxonomy" id="498743"/>
    <lineage>
        <taxon>Bacteria</taxon>
        <taxon>Pseudomonadati</taxon>
        <taxon>Spirochaetota</taxon>
        <taxon>Spirochaetia</taxon>
        <taxon>Spirochaetales</taxon>
        <taxon>Borreliaceae</taxon>
        <taxon>Borreliella</taxon>
    </lineage>
</organism>
<reference evidence="1 2" key="1">
    <citation type="journal article" date="2011" name="J. Bacteriol.">
        <title>Whole-genome sequences of two Borrelia afzelii and two Borrelia garinii Lyme disease agent isolates.</title>
        <authorList>
            <person name="Casjens S.R."/>
            <person name="Mongodin E.F."/>
            <person name="Qiu W.-G."/>
            <person name="Dunn J.J."/>
            <person name="Luft B.J."/>
            <person name="Fraser-Liggett C.M."/>
            <person name="Schutzer S.E."/>
        </authorList>
    </citation>
    <scope>NUCLEOTIDE SEQUENCE [LARGE SCALE GENOMIC DNA]</scope>
    <source>
        <strain evidence="1 2">PBr</strain>
    </source>
</reference>
<geneLocation type="plasmid" evidence="1 2">
    <name>PBr_lp17</name>
</geneLocation>
<accession>B8F1Q0</accession>
<evidence type="ECO:0000313" key="2">
    <source>
        <dbReference type="Proteomes" id="UP000006103"/>
    </source>
</evidence>
<evidence type="ECO:0000313" key="1">
    <source>
        <dbReference type="EMBL" id="ACL34852.1"/>
    </source>
</evidence>
<dbReference type="EMBL" id="CP001309">
    <property type="protein sequence ID" value="ACL34852.1"/>
    <property type="molecule type" value="Genomic_DNA"/>
</dbReference>
<proteinExistence type="predicted"/>
<keyword evidence="2" id="KW-1185">Reference proteome</keyword>
<protein>
    <submittedName>
        <fullName evidence="1">Uncharacterized protein</fullName>
    </submittedName>
</protein>
<dbReference type="AlphaFoldDB" id="B8F1Q0"/>
<gene>
    <name evidence="1" type="ORF">BGAPBR_D0002</name>
</gene>